<evidence type="ECO:0000256" key="1">
    <source>
        <dbReference type="PROSITE-ProRule" id="PRU00047"/>
    </source>
</evidence>
<dbReference type="EMBL" id="BQNB010012782">
    <property type="protein sequence ID" value="GJT07824.1"/>
    <property type="molecule type" value="Genomic_DNA"/>
</dbReference>
<dbReference type="Pfam" id="PF00098">
    <property type="entry name" value="zf-CCHC"/>
    <property type="match status" value="1"/>
</dbReference>
<proteinExistence type="predicted"/>
<evidence type="ECO:0000313" key="5">
    <source>
        <dbReference type="EMBL" id="GJT07824.1"/>
    </source>
</evidence>
<feature type="compositionally biased region" description="Polar residues" evidence="3">
    <location>
        <begin position="516"/>
        <end position="532"/>
    </location>
</feature>
<feature type="region of interest" description="Disordered" evidence="3">
    <location>
        <begin position="501"/>
        <end position="532"/>
    </location>
</feature>
<keyword evidence="1" id="KW-0862">Zinc</keyword>
<gene>
    <name evidence="5" type="ORF">Tco_0842286</name>
</gene>
<keyword evidence="1" id="KW-0479">Metal-binding</keyword>
<dbReference type="SMART" id="SM00343">
    <property type="entry name" value="ZnF_C2HC"/>
    <property type="match status" value="2"/>
</dbReference>
<name>A0ABQ5B4H8_9ASTR</name>
<sequence length="571" mass="65775">MDQDSAHFVAASKVPMLKPGEFELWRMRIEQYLQMIDYALWEVIENGNTAPKTTVVEGAKKVIPPTTAKEKAQRRLELKARSTLLIGIPNEHQLKFNFIKDAKSLLQAVEKSSEVLDQTFDRLQKLISQLEIRGESISQKDVNPKFLRTTAVNSTTIDNLSDAVICAFFASQPNSPQLDNEDLQQIHPDDLEEMDLRWQMAMLTMRARRFLKKTGRKFFVNGNETIRFDKSKVECYNCHKMGHFARECRAQRNQENRNRESTRRVVPVETTTSNDLVSYDSSGYDWSDQAEEGPTNFVLMAYSSTSYNTEVSTDSNCSSSCLENVKNLKEQNEQLLKDLRTSKLNAIAYKIGLESVEARLLVYKKNKSVYEEDIKVLKHEIHLREVAIIELRRKLELAQKQEDEIQLTVENFENSSKNLSKLIDCQIVDKCKTVSKPTVKKLIVETSEAKDSADKHKVVRKNNGAPIIEEWVSDIEDEAKSKPKIEKKTIKPSFAKTEFVKSKEQVKSPRKATVKQCEQNRQNSHAPRSNQRNWNYMMSQKLGTNFEMINKACYVCGSFDRLQYDCNNHQK</sequence>
<dbReference type="Gene3D" id="4.10.60.10">
    <property type="entry name" value="Zinc finger, CCHC-type"/>
    <property type="match status" value="1"/>
</dbReference>
<evidence type="ECO:0000256" key="3">
    <source>
        <dbReference type="SAM" id="MobiDB-lite"/>
    </source>
</evidence>
<keyword evidence="2" id="KW-0175">Coiled coil</keyword>
<dbReference type="PROSITE" id="PS50158">
    <property type="entry name" value="ZF_CCHC"/>
    <property type="match status" value="1"/>
</dbReference>
<feature type="coiled-coil region" evidence="2">
    <location>
        <begin position="318"/>
        <end position="345"/>
    </location>
</feature>
<dbReference type="SUPFAM" id="SSF57756">
    <property type="entry name" value="Retrovirus zinc finger-like domains"/>
    <property type="match status" value="1"/>
</dbReference>
<organism evidence="5 6">
    <name type="scientific">Tanacetum coccineum</name>
    <dbReference type="NCBI Taxonomy" id="301880"/>
    <lineage>
        <taxon>Eukaryota</taxon>
        <taxon>Viridiplantae</taxon>
        <taxon>Streptophyta</taxon>
        <taxon>Embryophyta</taxon>
        <taxon>Tracheophyta</taxon>
        <taxon>Spermatophyta</taxon>
        <taxon>Magnoliopsida</taxon>
        <taxon>eudicotyledons</taxon>
        <taxon>Gunneridae</taxon>
        <taxon>Pentapetalae</taxon>
        <taxon>asterids</taxon>
        <taxon>campanulids</taxon>
        <taxon>Asterales</taxon>
        <taxon>Asteraceae</taxon>
        <taxon>Asteroideae</taxon>
        <taxon>Anthemideae</taxon>
        <taxon>Anthemidinae</taxon>
        <taxon>Tanacetum</taxon>
    </lineage>
</organism>
<reference evidence="5" key="1">
    <citation type="journal article" date="2022" name="Int. J. Mol. Sci.">
        <title>Draft Genome of Tanacetum Coccineum: Genomic Comparison of Closely Related Tanacetum-Family Plants.</title>
        <authorList>
            <person name="Yamashiro T."/>
            <person name="Shiraishi A."/>
            <person name="Nakayama K."/>
            <person name="Satake H."/>
        </authorList>
    </citation>
    <scope>NUCLEOTIDE SEQUENCE</scope>
</reference>
<evidence type="ECO:0000256" key="2">
    <source>
        <dbReference type="SAM" id="Coils"/>
    </source>
</evidence>
<comment type="caution">
    <text evidence="5">The sequence shown here is derived from an EMBL/GenBank/DDBJ whole genome shotgun (WGS) entry which is preliminary data.</text>
</comment>
<dbReference type="InterPro" id="IPR036875">
    <property type="entry name" value="Znf_CCHC_sf"/>
</dbReference>
<dbReference type="InterPro" id="IPR001878">
    <property type="entry name" value="Znf_CCHC"/>
</dbReference>
<dbReference type="Proteomes" id="UP001151760">
    <property type="component" value="Unassembled WGS sequence"/>
</dbReference>
<feature type="domain" description="CCHC-type" evidence="4">
    <location>
        <begin position="235"/>
        <end position="249"/>
    </location>
</feature>
<accession>A0ABQ5B4H8</accession>
<keyword evidence="6" id="KW-1185">Reference proteome</keyword>
<evidence type="ECO:0000259" key="4">
    <source>
        <dbReference type="PROSITE" id="PS50158"/>
    </source>
</evidence>
<feature type="coiled-coil region" evidence="2">
    <location>
        <begin position="388"/>
        <end position="415"/>
    </location>
</feature>
<evidence type="ECO:0000313" key="6">
    <source>
        <dbReference type="Proteomes" id="UP001151760"/>
    </source>
</evidence>
<reference evidence="5" key="2">
    <citation type="submission" date="2022-01" db="EMBL/GenBank/DDBJ databases">
        <authorList>
            <person name="Yamashiro T."/>
            <person name="Shiraishi A."/>
            <person name="Satake H."/>
            <person name="Nakayama K."/>
        </authorList>
    </citation>
    <scope>NUCLEOTIDE SEQUENCE</scope>
</reference>
<keyword evidence="1" id="KW-0863">Zinc-finger</keyword>
<protein>
    <submittedName>
        <fullName evidence="5">Ribonuclease H-like domain-containing protein</fullName>
    </submittedName>
</protein>